<keyword evidence="2" id="KW-1185">Reference proteome</keyword>
<evidence type="ECO:0000313" key="2">
    <source>
        <dbReference type="Proteomes" id="UP000016464"/>
    </source>
</evidence>
<sequence length="102" mass="11755">MHTYKIITPIEEDISDTSEHDMKYLFDPMILEGIGIKVNFGKEIEVLVSTYMSQKFQVFDEASHYISEVILEPSNEDLIDILVTIPIYLTPKEGNSDWDVLD</sequence>
<dbReference type="RefSeq" id="WP_021065792.1">
    <property type="nucleotide sequence ID" value="NZ_ATCL01000012.1"/>
</dbReference>
<organism evidence="1 2">
    <name type="scientific">Exiguobacterium chiriqhucha RW-2</name>
    <dbReference type="NCBI Taxonomy" id="1345023"/>
    <lineage>
        <taxon>Bacteria</taxon>
        <taxon>Bacillati</taxon>
        <taxon>Bacillota</taxon>
        <taxon>Bacilli</taxon>
        <taxon>Bacillales</taxon>
        <taxon>Bacillales Family XII. Incertae Sedis</taxon>
        <taxon>Exiguobacterium</taxon>
    </lineage>
</organism>
<dbReference type="PATRIC" id="fig|1345023.5.peg.631"/>
<dbReference type="EMBL" id="ATCL01000012">
    <property type="protein sequence ID" value="ERG68032.1"/>
    <property type="molecule type" value="Genomic_DNA"/>
</dbReference>
<name>U1M046_9BACL</name>
<dbReference type="AlphaFoldDB" id="U1M046"/>
<reference evidence="1 2" key="1">
    <citation type="journal article" date="2013" name="Genome Announc.">
        <title>Draft Genome Sequence of Exiguobacterium pavilionensis Strain RW-2, with Wide Thermal, Salinity, and pH Tolerance, Isolated from Modern Freshwater Microbialites.</title>
        <authorList>
            <person name="White R.A.III."/>
            <person name="Grassa C.J."/>
            <person name="Suttle C.A."/>
        </authorList>
    </citation>
    <scope>NUCLEOTIDE SEQUENCE [LARGE SCALE GENOMIC DNA]</scope>
    <source>
        <strain evidence="1 2">RW-2</strain>
    </source>
</reference>
<protein>
    <submittedName>
        <fullName evidence="1">Uncharacterized protein</fullName>
    </submittedName>
</protein>
<accession>U1M046</accession>
<proteinExistence type="predicted"/>
<evidence type="ECO:0000313" key="1">
    <source>
        <dbReference type="EMBL" id="ERG68032.1"/>
    </source>
</evidence>
<gene>
    <name evidence="1" type="ORF">M467_12145</name>
</gene>
<dbReference type="Proteomes" id="UP000016464">
    <property type="component" value="Unassembled WGS sequence"/>
</dbReference>
<comment type="caution">
    <text evidence="1">The sequence shown here is derived from an EMBL/GenBank/DDBJ whole genome shotgun (WGS) entry which is preliminary data.</text>
</comment>